<dbReference type="InterPro" id="IPR054263">
    <property type="entry name" value="DUF6994"/>
</dbReference>
<keyword evidence="2" id="KW-1185">Reference proteome</keyword>
<dbReference type="RefSeq" id="WP_318785695.1">
    <property type="nucleotide sequence ID" value="NZ_JAWDKC010000015.1"/>
</dbReference>
<dbReference type="EMBL" id="JAWDKC010000015">
    <property type="protein sequence ID" value="MDV0445273.1"/>
    <property type="molecule type" value="Genomic_DNA"/>
</dbReference>
<evidence type="ECO:0000313" key="1">
    <source>
        <dbReference type="EMBL" id="MDV0445273.1"/>
    </source>
</evidence>
<sequence>MKNIHHNYWTGEYEEKDADLCNPDLVLAMQELYGRKGFDFGKGNDRFNDKNKKNHYRPDGYSVYTPLNGNYSSKMPFRRKTVENNKELADKCFFLAGTIAGEIFFPCRRLDGMNTMNQSRGELHGDVKDMMYITLDSIKKYYAKEDDNYPLKETIETYGYFFDCFDSFDEYIEYNLLQDYELLPKKFPTAENELVEFWEKSVEFLEARLQRIEEYAKQNGLLEE</sequence>
<proteinExistence type="predicted"/>
<reference evidence="1 2" key="1">
    <citation type="submission" date="2023-06" db="EMBL/GenBank/DDBJ databases">
        <title>Genome sequence of Methanimicrococcus sp. At1.</title>
        <authorList>
            <person name="Protasov E."/>
            <person name="Platt K."/>
            <person name="Poehlein A."/>
            <person name="Daniel R."/>
            <person name="Brune A."/>
        </authorList>
    </citation>
    <scope>NUCLEOTIDE SEQUENCE [LARGE SCALE GENOMIC DNA]</scope>
    <source>
        <strain evidence="1 2">At1</strain>
    </source>
</reference>
<dbReference type="Proteomes" id="UP001272052">
    <property type="component" value="Unassembled WGS sequence"/>
</dbReference>
<protein>
    <submittedName>
        <fullName evidence="1">Uncharacterized protein</fullName>
    </submittedName>
</protein>
<organism evidence="1 2">
    <name type="scientific">Methanimicrococcus hacksteinii</name>
    <dbReference type="NCBI Taxonomy" id="3028293"/>
    <lineage>
        <taxon>Archaea</taxon>
        <taxon>Methanobacteriati</taxon>
        <taxon>Methanobacteriota</taxon>
        <taxon>Stenosarchaea group</taxon>
        <taxon>Methanomicrobia</taxon>
        <taxon>Methanosarcinales</taxon>
        <taxon>Methanosarcinaceae</taxon>
        <taxon>Methanimicrococcus</taxon>
    </lineage>
</organism>
<name>A0ABU3VPE1_9EURY</name>
<evidence type="ECO:0000313" key="2">
    <source>
        <dbReference type="Proteomes" id="UP001272052"/>
    </source>
</evidence>
<dbReference type="Pfam" id="PF22507">
    <property type="entry name" value="DUF6994"/>
    <property type="match status" value="1"/>
</dbReference>
<comment type="caution">
    <text evidence="1">The sequence shown here is derived from an EMBL/GenBank/DDBJ whole genome shotgun (WGS) entry which is preliminary data.</text>
</comment>
<gene>
    <name evidence="1" type="ORF">MmiAt1_08410</name>
</gene>
<accession>A0ABU3VPE1</accession>